<protein>
    <submittedName>
        <fullName evidence="1">Uncharacterized protein</fullName>
    </submittedName>
</protein>
<keyword evidence="2" id="KW-1185">Reference proteome</keyword>
<dbReference type="Proteomes" id="UP001152523">
    <property type="component" value="Unassembled WGS sequence"/>
</dbReference>
<proteinExistence type="predicted"/>
<reference evidence="1" key="1">
    <citation type="submission" date="2022-07" db="EMBL/GenBank/DDBJ databases">
        <authorList>
            <person name="Macas J."/>
            <person name="Novak P."/>
            <person name="Neumann P."/>
        </authorList>
    </citation>
    <scope>NUCLEOTIDE SEQUENCE</scope>
</reference>
<comment type="caution">
    <text evidence="1">The sequence shown here is derived from an EMBL/GenBank/DDBJ whole genome shotgun (WGS) entry which is preliminary data.</text>
</comment>
<evidence type="ECO:0000313" key="1">
    <source>
        <dbReference type="EMBL" id="CAH9074701.1"/>
    </source>
</evidence>
<evidence type="ECO:0000313" key="2">
    <source>
        <dbReference type="Proteomes" id="UP001152523"/>
    </source>
</evidence>
<name>A0AAV0CJW8_9ASTE</name>
<organism evidence="1 2">
    <name type="scientific">Cuscuta epithymum</name>
    <dbReference type="NCBI Taxonomy" id="186058"/>
    <lineage>
        <taxon>Eukaryota</taxon>
        <taxon>Viridiplantae</taxon>
        <taxon>Streptophyta</taxon>
        <taxon>Embryophyta</taxon>
        <taxon>Tracheophyta</taxon>
        <taxon>Spermatophyta</taxon>
        <taxon>Magnoliopsida</taxon>
        <taxon>eudicotyledons</taxon>
        <taxon>Gunneridae</taxon>
        <taxon>Pentapetalae</taxon>
        <taxon>asterids</taxon>
        <taxon>lamiids</taxon>
        <taxon>Solanales</taxon>
        <taxon>Convolvulaceae</taxon>
        <taxon>Cuscuteae</taxon>
        <taxon>Cuscuta</taxon>
        <taxon>Cuscuta subgen. Cuscuta</taxon>
    </lineage>
</organism>
<gene>
    <name evidence="1" type="ORF">CEPIT_LOCUS5127</name>
</gene>
<accession>A0AAV0CJW8</accession>
<sequence>MPCYHCVISQKEGVASHLHHSFDPRHPRGVKELCNSILSQLISSSSPRHPKREFKEGKKGRKGVVIKALVKGDLRTFTKLKELPELSPEFIKVRRSFTGVQPGRVELHNAHSRNWPSVKKIWPNEEIYGPVQKQSSSK</sequence>
<dbReference type="AlphaFoldDB" id="A0AAV0CJW8"/>
<dbReference type="EMBL" id="CAMAPF010000027">
    <property type="protein sequence ID" value="CAH9074701.1"/>
    <property type="molecule type" value="Genomic_DNA"/>
</dbReference>